<dbReference type="GO" id="GO:0010181">
    <property type="term" value="F:FMN binding"/>
    <property type="evidence" value="ECO:0007669"/>
    <property type="project" value="InterPro"/>
</dbReference>
<dbReference type="PANTHER" id="PTHR19384">
    <property type="entry name" value="NITRIC OXIDE SYNTHASE-RELATED"/>
    <property type="match status" value="1"/>
</dbReference>
<keyword evidence="2" id="KW-0288">FMN</keyword>
<feature type="transmembrane region" description="Helical" evidence="4">
    <location>
        <begin position="99"/>
        <end position="117"/>
    </location>
</feature>
<dbReference type="InterPro" id="IPR001094">
    <property type="entry name" value="Flavdoxin-like"/>
</dbReference>
<dbReference type="STRING" id="173990.SAMN05660691_00862"/>
<dbReference type="InterPro" id="IPR029039">
    <property type="entry name" value="Flavoprotein-like_sf"/>
</dbReference>
<dbReference type="GO" id="GO:0050660">
    <property type="term" value="F:flavin adenine dinucleotide binding"/>
    <property type="evidence" value="ECO:0007669"/>
    <property type="project" value="TreeGrafter"/>
</dbReference>
<dbReference type="GO" id="GO:0005829">
    <property type="term" value="C:cytosol"/>
    <property type="evidence" value="ECO:0007669"/>
    <property type="project" value="TreeGrafter"/>
</dbReference>
<dbReference type="GO" id="GO:0016491">
    <property type="term" value="F:oxidoreductase activity"/>
    <property type="evidence" value="ECO:0007669"/>
    <property type="project" value="TreeGrafter"/>
</dbReference>
<dbReference type="Pfam" id="PF00258">
    <property type="entry name" value="Flavodoxin_1"/>
    <property type="match status" value="1"/>
</dbReference>
<keyword evidence="7" id="KW-1185">Reference proteome</keyword>
<keyword evidence="4" id="KW-0472">Membrane</keyword>
<keyword evidence="3" id="KW-0813">Transport</keyword>
<dbReference type="PANTHER" id="PTHR19384:SF17">
    <property type="entry name" value="NADPH--CYTOCHROME P450 REDUCTASE"/>
    <property type="match status" value="1"/>
</dbReference>
<dbReference type="SUPFAM" id="SSF52218">
    <property type="entry name" value="Flavoproteins"/>
    <property type="match status" value="1"/>
</dbReference>
<keyword evidence="4" id="KW-0812">Transmembrane</keyword>
<evidence type="ECO:0000259" key="5">
    <source>
        <dbReference type="PROSITE" id="PS50902"/>
    </source>
</evidence>
<feature type="transmembrane region" description="Helical" evidence="4">
    <location>
        <begin position="9"/>
        <end position="26"/>
    </location>
</feature>
<keyword evidence="3" id="KW-0249">Electron transport</keyword>
<evidence type="ECO:0000313" key="7">
    <source>
        <dbReference type="Proteomes" id="UP000199371"/>
    </source>
</evidence>
<evidence type="ECO:0000256" key="1">
    <source>
        <dbReference type="ARBA" id="ARBA00022630"/>
    </source>
</evidence>
<evidence type="ECO:0000256" key="4">
    <source>
        <dbReference type="SAM" id="Phobius"/>
    </source>
</evidence>
<gene>
    <name evidence="6" type="ORF">SAMN05660691_00862</name>
</gene>
<evidence type="ECO:0000313" key="6">
    <source>
        <dbReference type="EMBL" id="SEH68021.1"/>
    </source>
</evidence>
<feature type="transmembrane region" description="Helical" evidence="4">
    <location>
        <begin position="65"/>
        <end position="87"/>
    </location>
</feature>
<name>A0A1H6K4Z3_9GAMM</name>
<feature type="transmembrane region" description="Helical" evidence="4">
    <location>
        <begin position="32"/>
        <end position="53"/>
    </location>
</feature>
<keyword evidence="1" id="KW-0285">Flavoprotein</keyword>
<sequence>MLQRWQTKLEWLNLAVLLLLPLYHFYSADSLLPSSLALLYLFNLAALIASFRLKPYSAAVKKLPASAWLEQHLLLALILTLLCWFYLPQAPFIQPQAQWLWLSTQLTIIGLLLRLCWAVKKQPVAPATSGQNWLVGYASQSGMAQQLAQSSARQLQQAGFSVALAELNQLTQQQLNQYQKALFVVSTYGEGEAPDNASQFYQLAQQWQSSLDQLQFAVLALGDRSYQQFCAFGHWLQQWLHSREAKALQPLLELDSSERQSAALTQWQQLLTGFTAPLTAQQAPTALPGCRPTLAAAILPTRPAPACLAILLSCKRQLALTGKPAILLTFNRKTANAT</sequence>
<dbReference type="RefSeq" id="WP_092790568.1">
    <property type="nucleotide sequence ID" value="NZ_FNXF01000002.1"/>
</dbReference>
<organism evidence="6 7">
    <name type="scientific">Rheinheimera pacifica</name>
    <dbReference type="NCBI Taxonomy" id="173990"/>
    <lineage>
        <taxon>Bacteria</taxon>
        <taxon>Pseudomonadati</taxon>
        <taxon>Pseudomonadota</taxon>
        <taxon>Gammaproteobacteria</taxon>
        <taxon>Chromatiales</taxon>
        <taxon>Chromatiaceae</taxon>
        <taxon>Rheinheimera</taxon>
    </lineage>
</organism>
<dbReference type="EMBL" id="FNXF01000002">
    <property type="protein sequence ID" value="SEH68021.1"/>
    <property type="molecule type" value="Genomic_DNA"/>
</dbReference>
<dbReference type="PRINTS" id="PR00369">
    <property type="entry name" value="FLAVODOXIN"/>
</dbReference>
<proteinExistence type="predicted"/>
<evidence type="ECO:0000256" key="3">
    <source>
        <dbReference type="ARBA" id="ARBA00022982"/>
    </source>
</evidence>
<dbReference type="PROSITE" id="PS50902">
    <property type="entry name" value="FLAVODOXIN_LIKE"/>
    <property type="match status" value="1"/>
</dbReference>
<evidence type="ECO:0000256" key="2">
    <source>
        <dbReference type="ARBA" id="ARBA00022643"/>
    </source>
</evidence>
<accession>A0A1H6K4Z3</accession>
<keyword evidence="4" id="KW-1133">Transmembrane helix</keyword>
<dbReference type="Proteomes" id="UP000199371">
    <property type="component" value="Unassembled WGS sequence"/>
</dbReference>
<dbReference type="OrthoDB" id="9816402at2"/>
<dbReference type="AlphaFoldDB" id="A0A1H6K4Z3"/>
<feature type="domain" description="Flavodoxin-like" evidence="5">
    <location>
        <begin position="133"/>
        <end position="272"/>
    </location>
</feature>
<dbReference type="InterPro" id="IPR008254">
    <property type="entry name" value="Flavodoxin/NO_synth"/>
</dbReference>
<protein>
    <submittedName>
        <fullName evidence="6">Flavodoxin</fullName>
    </submittedName>
</protein>
<dbReference type="Gene3D" id="3.40.50.360">
    <property type="match status" value="1"/>
</dbReference>
<reference evidence="7" key="1">
    <citation type="submission" date="2016-10" db="EMBL/GenBank/DDBJ databases">
        <authorList>
            <person name="Varghese N."/>
            <person name="Submissions S."/>
        </authorList>
    </citation>
    <scope>NUCLEOTIDE SEQUENCE [LARGE SCALE GENOMIC DNA]</scope>
    <source>
        <strain evidence="7">DSM 17616</strain>
    </source>
</reference>